<dbReference type="EMBL" id="JAWDGP010006253">
    <property type="protein sequence ID" value="KAK3744654.1"/>
    <property type="molecule type" value="Genomic_DNA"/>
</dbReference>
<keyword evidence="1" id="KW-0472">Membrane</keyword>
<organism evidence="2 3">
    <name type="scientific">Elysia crispata</name>
    <name type="common">lettuce slug</name>
    <dbReference type="NCBI Taxonomy" id="231223"/>
    <lineage>
        <taxon>Eukaryota</taxon>
        <taxon>Metazoa</taxon>
        <taxon>Spiralia</taxon>
        <taxon>Lophotrochozoa</taxon>
        <taxon>Mollusca</taxon>
        <taxon>Gastropoda</taxon>
        <taxon>Heterobranchia</taxon>
        <taxon>Euthyneura</taxon>
        <taxon>Panpulmonata</taxon>
        <taxon>Sacoglossa</taxon>
        <taxon>Placobranchoidea</taxon>
        <taxon>Plakobranchidae</taxon>
        <taxon>Elysia</taxon>
    </lineage>
</organism>
<gene>
    <name evidence="2" type="ORF">RRG08_062304</name>
</gene>
<dbReference type="Gene3D" id="3.40.720.10">
    <property type="entry name" value="Alkaline Phosphatase, subunit A"/>
    <property type="match status" value="1"/>
</dbReference>
<evidence type="ECO:0000313" key="2">
    <source>
        <dbReference type="EMBL" id="KAK3744654.1"/>
    </source>
</evidence>
<dbReference type="AlphaFoldDB" id="A0AAE0YGG4"/>
<dbReference type="PANTHER" id="PTHR10974">
    <property type="entry name" value="FI08016P-RELATED"/>
    <property type="match status" value="1"/>
</dbReference>
<dbReference type="FunFam" id="3.40.720.10:FF:000017">
    <property type="entry name" value="Predicted protein"/>
    <property type="match status" value="1"/>
</dbReference>
<keyword evidence="3" id="KW-1185">Reference proteome</keyword>
<dbReference type="CDD" id="cd16021">
    <property type="entry name" value="ALP_like"/>
    <property type="match status" value="1"/>
</dbReference>
<evidence type="ECO:0000313" key="3">
    <source>
        <dbReference type="Proteomes" id="UP001283361"/>
    </source>
</evidence>
<dbReference type="Pfam" id="PF02995">
    <property type="entry name" value="DUF229"/>
    <property type="match status" value="1"/>
</dbReference>
<feature type="transmembrane region" description="Helical" evidence="1">
    <location>
        <begin position="10"/>
        <end position="27"/>
    </location>
</feature>
<keyword evidence="1" id="KW-0812">Transmembrane</keyword>
<evidence type="ECO:0000256" key="1">
    <source>
        <dbReference type="SAM" id="Phobius"/>
    </source>
</evidence>
<accession>A0AAE0YGG4</accession>
<comment type="caution">
    <text evidence="2">The sequence shown here is derived from an EMBL/GenBank/DDBJ whole genome shotgun (WGS) entry which is preliminary data.</text>
</comment>
<dbReference type="PANTHER" id="PTHR10974:SF1">
    <property type="entry name" value="FI08016P-RELATED"/>
    <property type="match status" value="1"/>
</dbReference>
<name>A0AAE0YGG4_9GAST</name>
<dbReference type="SUPFAM" id="SSF53649">
    <property type="entry name" value="Alkaline phosphatase-like"/>
    <property type="match status" value="1"/>
</dbReference>
<dbReference type="Proteomes" id="UP001283361">
    <property type="component" value="Unassembled WGS sequence"/>
</dbReference>
<protein>
    <submittedName>
        <fullName evidence="2">Uncharacterized protein</fullName>
    </submittedName>
</protein>
<proteinExistence type="predicted"/>
<dbReference type="InterPro" id="IPR017850">
    <property type="entry name" value="Alkaline_phosphatase_core_sf"/>
</dbReference>
<dbReference type="InterPro" id="IPR004245">
    <property type="entry name" value="DUF229"/>
</dbReference>
<dbReference type="GO" id="GO:0005615">
    <property type="term" value="C:extracellular space"/>
    <property type="evidence" value="ECO:0007669"/>
    <property type="project" value="TreeGrafter"/>
</dbReference>
<reference evidence="2" key="1">
    <citation type="journal article" date="2023" name="G3 (Bethesda)">
        <title>A reference genome for the long-term kleptoplast-retaining sea slug Elysia crispata morphotype clarki.</title>
        <authorList>
            <person name="Eastman K.E."/>
            <person name="Pendleton A.L."/>
            <person name="Shaikh M.A."/>
            <person name="Suttiyut T."/>
            <person name="Ogas R."/>
            <person name="Tomko P."/>
            <person name="Gavelis G."/>
            <person name="Widhalm J.R."/>
            <person name="Wisecaver J.H."/>
        </authorList>
    </citation>
    <scope>NUCLEOTIDE SEQUENCE</scope>
    <source>
        <strain evidence="2">ECLA1</strain>
    </source>
</reference>
<sequence length="648" mass="74442">MAAAKWSRKLFYFIVLLVVAITALFLMRDTPITFEHVKSRWNSSPVSGLQSKNNRSTTLLQNVTCIFPHVDIFDPNILKLAGLDQKTLKCDNDFLPEITYIDGLTIRVNASKLKGNSSLSSCRYRNITRLPYQDYSVVFSKWSKNFTKDIQLTDEHEFLHVECYGGKKKDEVISKAFYSLVPKRKHLETLYDVRVKKRMVEFKPAETLNIIGVALDGLPRHQMIRAMPKTYKLLTEKLGSFDFSSHGQVADNTFPNFLALLSGNSDTEVKRWWDFKKPEDAFDLLWHDFEKAGYRTLYTEDYPRGAGFYWGKRAFLYPQTSYWNRPLELAMLDEPGFIRRKAACAGPRPVSEYQLEYLTRFLDTFTDKPVAGVTFIINLTHDDSTKAATIDEHIRNFYETLNAKGHLKKSLVMFFSDHGQRWGKIRQTYNGVLESRNPFLILTFPQWFLQKYPELARNLKTNTRRLTTHFDTRQMLIDLLYFRGLEPLPPFRGRHGISLFSEIAANRTCQDASIPSNQCLCGQNIQKFLDTNSTQSRSLGDALLKAVKAKSDPSKCEEYQLGKLLQVGALSLPTAWKGEKKQFIVASVRLTVEPGGAMFEGTVNMNPDTKQTSVASNIERLNMYKGEVECLPTSREQMYCYCKGNKKH</sequence>
<keyword evidence="1" id="KW-1133">Transmembrane helix</keyword>